<organism evidence="7">
    <name type="scientific">Methanothermobacter wolfeii</name>
    <name type="common">Methanobacterium wolfei</name>
    <dbReference type="NCBI Taxonomy" id="145261"/>
    <lineage>
        <taxon>Archaea</taxon>
        <taxon>Methanobacteriati</taxon>
        <taxon>Methanobacteriota</taxon>
        <taxon>Methanomada group</taxon>
        <taxon>Methanobacteria</taxon>
        <taxon>Methanobacteriales</taxon>
        <taxon>Methanobacteriaceae</taxon>
        <taxon>Methanothermobacter</taxon>
    </lineage>
</organism>
<gene>
    <name evidence="7" type="ORF">N5910_02940</name>
</gene>
<evidence type="ECO:0000259" key="6">
    <source>
        <dbReference type="Pfam" id="PF02754"/>
    </source>
</evidence>
<protein>
    <submittedName>
        <fullName evidence="7">Heterodisulfide reductase-related iron-sulfur binding cluster</fullName>
    </submittedName>
</protein>
<name>A0A9E7RU38_METWO</name>
<dbReference type="Proteomes" id="UP001065373">
    <property type="component" value="Chromosome"/>
</dbReference>
<accession>A0A9E7RU38</accession>
<dbReference type="GO" id="GO:0051539">
    <property type="term" value="F:4 iron, 4 sulfur cluster binding"/>
    <property type="evidence" value="ECO:0007669"/>
    <property type="project" value="UniProtKB-KW"/>
</dbReference>
<dbReference type="GO" id="GO:0046872">
    <property type="term" value="F:metal ion binding"/>
    <property type="evidence" value="ECO:0007669"/>
    <property type="project" value="UniProtKB-KW"/>
</dbReference>
<dbReference type="EMBL" id="CP104550">
    <property type="protein sequence ID" value="UXH32261.1"/>
    <property type="molecule type" value="Genomic_DNA"/>
</dbReference>
<keyword evidence="4" id="KW-0408">Iron</keyword>
<dbReference type="InterPro" id="IPR004017">
    <property type="entry name" value="Cys_rich_dom"/>
</dbReference>
<dbReference type="PANTHER" id="PTHR43255:SF1">
    <property type="entry name" value="IRON-SULFUR-BINDING OXIDOREDUCTASE FADF-RELATED"/>
    <property type="match status" value="1"/>
</dbReference>
<dbReference type="Pfam" id="PF02754">
    <property type="entry name" value="CCG"/>
    <property type="match status" value="2"/>
</dbReference>
<feature type="domain" description="Cysteine-rich" evidence="6">
    <location>
        <begin position="119"/>
        <end position="204"/>
    </location>
</feature>
<dbReference type="GO" id="GO:0016491">
    <property type="term" value="F:oxidoreductase activity"/>
    <property type="evidence" value="ECO:0007669"/>
    <property type="project" value="UniProtKB-KW"/>
</dbReference>
<keyword evidence="5" id="KW-0411">Iron-sulfur</keyword>
<dbReference type="GeneID" id="58978206"/>
<keyword evidence="3" id="KW-0560">Oxidoreductase</keyword>
<dbReference type="PANTHER" id="PTHR43255">
    <property type="entry name" value="IRON-SULFUR-BINDING OXIDOREDUCTASE FADF-RELATED-RELATED"/>
    <property type="match status" value="1"/>
</dbReference>
<evidence type="ECO:0000313" key="7">
    <source>
        <dbReference type="EMBL" id="UXH32261.1"/>
    </source>
</evidence>
<evidence type="ECO:0000256" key="2">
    <source>
        <dbReference type="ARBA" id="ARBA00022723"/>
    </source>
</evidence>
<keyword evidence="2" id="KW-0479">Metal-binding</keyword>
<dbReference type="RefSeq" id="WP_191216414.1">
    <property type="nucleotide sequence ID" value="NZ_CP104550.1"/>
</dbReference>
<proteinExistence type="predicted"/>
<sequence>MLIYFRGCLAREKLKSISDATESLLREAGVDYRVLDDETCCGSVLLRTGFLEEARRQMDDTAAKLGDSEVVVSCAGCYRTIKTDYAREGYTVRVKHISQLLLELIESGRLDLNKINIRVTYHDPYHLSRHTGETSAPRELIGKFAELVEMENHGADSRCCGAGGGVRSAHPEISDKVASERLKEAKETGADVLCTACPFCRLNLESDTVEVLDITELMERALRGRHGNE</sequence>
<keyword evidence="1" id="KW-0004">4Fe-4S</keyword>
<feature type="domain" description="Cysteine-rich" evidence="6">
    <location>
        <begin position="4"/>
        <end position="82"/>
    </location>
</feature>
<evidence type="ECO:0000256" key="4">
    <source>
        <dbReference type="ARBA" id="ARBA00023004"/>
    </source>
</evidence>
<dbReference type="AlphaFoldDB" id="A0A9E7RU38"/>
<evidence type="ECO:0000256" key="3">
    <source>
        <dbReference type="ARBA" id="ARBA00023002"/>
    </source>
</evidence>
<dbReference type="InterPro" id="IPR051460">
    <property type="entry name" value="HdrC_iron-sulfur_subunit"/>
</dbReference>
<dbReference type="GO" id="GO:0005886">
    <property type="term" value="C:plasma membrane"/>
    <property type="evidence" value="ECO:0007669"/>
    <property type="project" value="TreeGrafter"/>
</dbReference>
<evidence type="ECO:0000256" key="5">
    <source>
        <dbReference type="ARBA" id="ARBA00023014"/>
    </source>
</evidence>
<evidence type="ECO:0000256" key="1">
    <source>
        <dbReference type="ARBA" id="ARBA00022485"/>
    </source>
</evidence>
<reference evidence="7" key="1">
    <citation type="submission" date="2022-09" db="EMBL/GenBank/DDBJ databases">
        <title>Characterization of three MwoI isoschizomers from sequenced genome and metagenomes.</title>
        <authorList>
            <person name="Fomenkov A."/>
            <person name="Xu S.Y."/>
            <person name="Roberts R.J."/>
        </authorList>
    </citation>
    <scope>NUCLEOTIDE SEQUENCE</scope>
    <source>
        <strain evidence="7">DSM 2970</strain>
    </source>
</reference>